<dbReference type="AlphaFoldDB" id="A0A0G3G1C8"/>
<reference evidence="2 3" key="1">
    <citation type="submission" date="2015-04" db="EMBL/GenBank/DDBJ databases">
        <title>Complete Sequence for the Genome of the Thioalkalivibrio versutus D301.</title>
        <authorList>
            <person name="Mu T."/>
            <person name="Zhou J."/>
            <person name="Xu X."/>
        </authorList>
    </citation>
    <scope>NUCLEOTIDE SEQUENCE [LARGE SCALE GENOMIC DNA]</scope>
    <source>
        <strain evidence="2 3">D301</strain>
    </source>
</reference>
<keyword evidence="3" id="KW-1185">Reference proteome</keyword>
<dbReference type="Proteomes" id="UP000064201">
    <property type="component" value="Chromosome"/>
</dbReference>
<dbReference type="PATRIC" id="fig|106634.4.peg.1335"/>
<evidence type="ECO:0000259" key="1">
    <source>
        <dbReference type="Pfam" id="PF06305"/>
    </source>
</evidence>
<evidence type="ECO:0000313" key="2">
    <source>
        <dbReference type="EMBL" id="AKJ95038.1"/>
    </source>
</evidence>
<dbReference type="Pfam" id="PF06305">
    <property type="entry name" value="LapA_dom"/>
    <property type="match status" value="1"/>
</dbReference>
<dbReference type="InterPro" id="IPR010445">
    <property type="entry name" value="LapA_dom"/>
</dbReference>
<dbReference type="EMBL" id="CP011367">
    <property type="protein sequence ID" value="AKJ95038.1"/>
    <property type="molecule type" value="Genomic_DNA"/>
</dbReference>
<sequence>MDDRRRQQIRNAVAFAALIVISSAVGILVVLNEDLVTLALPGVQIEAPLVVFLGIAALFGVVLASLVLWLRLRRLRQKIADLREQNHALKVEVEQLRTAPMRDFY</sequence>
<evidence type="ECO:0000313" key="3">
    <source>
        <dbReference type="Proteomes" id="UP000064201"/>
    </source>
</evidence>
<gene>
    <name evidence="2" type="ORF">TVD_06530</name>
</gene>
<proteinExistence type="predicted"/>
<protein>
    <recommendedName>
        <fullName evidence="1">Lipopolysaccharide assembly protein A domain-containing protein</fullName>
    </recommendedName>
</protein>
<dbReference type="RefSeq" id="WP_018145703.1">
    <property type="nucleotide sequence ID" value="NZ_CP011367.1"/>
</dbReference>
<organism evidence="2 3">
    <name type="scientific">Thioalkalivibrio versutus</name>
    <dbReference type="NCBI Taxonomy" id="106634"/>
    <lineage>
        <taxon>Bacteria</taxon>
        <taxon>Pseudomonadati</taxon>
        <taxon>Pseudomonadota</taxon>
        <taxon>Gammaproteobacteria</taxon>
        <taxon>Chromatiales</taxon>
        <taxon>Ectothiorhodospiraceae</taxon>
        <taxon>Thioalkalivibrio</taxon>
    </lineage>
</organism>
<dbReference type="STRING" id="106634.TVD_06530"/>
<dbReference type="OrthoDB" id="5787239at2"/>
<dbReference type="KEGG" id="tvr:TVD_06530"/>
<dbReference type="GO" id="GO:0005886">
    <property type="term" value="C:plasma membrane"/>
    <property type="evidence" value="ECO:0007669"/>
    <property type="project" value="InterPro"/>
</dbReference>
<feature type="domain" description="Lipopolysaccharide assembly protein A" evidence="1">
    <location>
        <begin position="32"/>
        <end position="94"/>
    </location>
</feature>
<name>A0A0G3G1C8_9GAMM</name>
<accession>A0A0G3G1C8</accession>